<dbReference type="PROSITE" id="PS51186">
    <property type="entry name" value="GNAT"/>
    <property type="match status" value="1"/>
</dbReference>
<feature type="domain" description="N-acetyltransferase" evidence="2">
    <location>
        <begin position="1"/>
        <end position="165"/>
    </location>
</feature>
<dbReference type="Gene3D" id="3.40.630.30">
    <property type="match status" value="1"/>
</dbReference>
<accession>A0ABY3ZUA7</accession>
<keyword evidence="1" id="KW-0812">Transmembrane</keyword>
<sequence length="204" mass="23887">MKLISLNSTDHYFNQSMELYTKEFPAEICEPVEVFYKSFDLKSKNYERYHFVVAYEDNTVLGFIAFHLEVTYSIGYIVYLVVNEKARGKNIARTLMNEAEQTMKTLCEENGTTLKTIMLECEKDAQGKSHLAGFYDKFGFEQYEINYYQPGLRSDAPVPMNLFVKSIESHNNQQFAIEYIYRTKYGTCNEIDEHIINDLLSNMR</sequence>
<dbReference type="Proteomes" id="UP000830343">
    <property type="component" value="Chromosome"/>
</dbReference>
<evidence type="ECO:0000313" key="4">
    <source>
        <dbReference type="Proteomes" id="UP000830343"/>
    </source>
</evidence>
<name>A0ABY3ZUA7_9STAP</name>
<protein>
    <submittedName>
        <fullName evidence="3">GNAT family N-acetyltransferase</fullName>
    </submittedName>
</protein>
<dbReference type="Pfam" id="PF00583">
    <property type="entry name" value="Acetyltransf_1"/>
    <property type="match status" value="1"/>
</dbReference>
<dbReference type="EMBL" id="CP094348">
    <property type="protein sequence ID" value="UOB20496.1"/>
    <property type="molecule type" value="Genomic_DNA"/>
</dbReference>
<evidence type="ECO:0000256" key="1">
    <source>
        <dbReference type="SAM" id="Phobius"/>
    </source>
</evidence>
<reference evidence="3" key="1">
    <citation type="submission" date="2022-03" db="EMBL/GenBank/DDBJ databases">
        <authorList>
            <person name="Vrbovska V."/>
            <person name="Kovarovic V."/>
            <person name="Botka T."/>
            <person name="Pantucek R."/>
        </authorList>
    </citation>
    <scope>NUCLEOTIDE SEQUENCE</scope>
    <source>
        <strain evidence="3">CCM 2609</strain>
    </source>
</reference>
<feature type="transmembrane region" description="Helical" evidence="1">
    <location>
        <begin position="60"/>
        <end position="82"/>
    </location>
</feature>
<dbReference type="InterPro" id="IPR000182">
    <property type="entry name" value="GNAT_dom"/>
</dbReference>
<keyword evidence="4" id="KW-1185">Reference proteome</keyword>
<reference evidence="3" key="2">
    <citation type="submission" date="2022-04" db="EMBL/GenBank/DDBJ databases">
        <title>Antimicrobial genetic elements in methicillin-resistant Macrococcus armenti.</title>
        <authorList>
            <person name="Keller J.E."/>
            <person name="Schwendener S."/>
            <person name="Pantucek R."/>
            <person name="Perreten V."/>
        </authorList>
    </citation>
    <scope>NUCLEOTIDE SEQUENCE</scope>
    <source>
        <strain evidence="3">CCM 2609</strain>
    </source>
</reference>
<organism evidence="3 4">
    <name type="scientific">Macrococcus armenti</name>
    <dbReference type="NCBI Taxonomy" id="2875764"/>
    <lineage>
        <taxon>Bacteria</taxon>
        <taxon>Bacillati</taxon>
        <taxon>Bacillota</taxon>
        <taxon>Bacilli</taxon>
        <taxon>Bacillales</taxon>
        <taxon>Staphylococcaceae</taxon>
        <taxon>Macrococcus</taxon>
    </lineage>
</organism>
<keyword evidence="1" id="KW-1133">Transmembrane helix</keyword>
<gene>
    <name evidence="3" type="ORF">MRZ06_11110</name>
</gene>
<dbReference type="SUPFAM" id="SSF55729">
    <property type="entry name" value="Acyl-CoA N-acyltransferases (Nat)"/>
    <property type="match status" value="1"/>
</dbReference>
<dbReference type="InterPro" id="IPR016181">
    <property type="entry name" value="Acyl_CoA_acyltransferase"/>
</dbReference>
<dbReference type="RefSeq" id="WP_243365831.1">
    <property type="nucleotide sequence ID" value="NZ_CP094348.1"/>
</dbReference>
<keyword evidence="1" id="KW-0472">Membrane</keyword>
<dbReference type="CDD" id="cd04301">
    <property type="entry name" value="NAT_SF"/>
    <property type="match status" value="1"/>
</dbReference>
<proteinExistence type="predicted"/>
<evidence type="ECO:0000313" key="3">
    <source>
        <dbReference type="EMBL" id="UOB20496.1"/>
    </source>
</evidence>
<evidence type="ECO:0000259" key="2">
    <source>
        <dbReference type="PROSITE" id="PS51186"/>
    </source>
</evidence>